<keyword evidence="10" id="KW-1185">Reference proteome</keyword>
<dbReference type="InterPro" id="IPR000700">
    <property type="entry name" value="PAS-assoc_C"/>
</dbReference>
<protein>
    <recommendedName>
        <fullName evidence="2">histidine kinase</fullName>
        <ecNumber evidence="2">2.7.13.3</ecNumber>
    </recommendedName>
</protein>
<dbReference type="SUPFAM" id="SSF55874">
    <property type="entry name" value="ATPase domain of HSP90 chaperone/DNA topoisomerase II/histidine kinase"/>
    <property type="match status" value="1"/>
</dbReference>
<keyword evidence="5 9" id="KW-0418">Kinase</keyword>
<dbReference type="InterPro" id="IPR036890">
    <property type="entry name" value="HATPase_C_sf"/>
</dbReference>
<feature type="domain" description="Histidine kinase" evidence="6">
    <location>
        <begin position="203"/>
        <end position="418"/>
    </location>
</feature>
<dbReference type="PANTHER" id="PTHR43304">
    <property type="entry name" value="PHYTOCHROME-LIKE PROTEIN CPH1"/>
    <property type="match status" value="1"/>
</dbReference>
<evidence type="ECO:0000259" key="6">
    <source>
        <dbReference type="PROSITE" id="PS50109"/>
    </source>
</evidence>
<dbReference type="Proteomes" id="UP000635142">
    <property type="component" value="Unassembled WGS sequence"/>
</dbReference>
<dbReference type="InterPro" id="IPR035965">
    <property type="entry name" value="PAS-like_dom_sf"/>
</dbReference>
<dbReference type="CDD" id="cd00130">
    <property type="entry name" value="PAS"/>
    <property type="match status" value="1"/>
</dbReference>
<dbReference type="PROSITE" id="PS50109">
    <property type="entry name" value="HIS_KIN"/>
    <property type="match status" value="1"/>
</dbReference>
<dbReference type="SUPFAM" id="SSF55785">
    <property type="entry name" value="PYP-like sensor domain (PAS domain)"/>
    <property type="match status" value="1"/>
</dbReference>
<organism evidence="9 10">
    <name type="scientific">Sulfitobacter aestuariivivens</name>
    <dbReference type="NCBI Taxonomy" id="2766981"/>
    <lineage>
        <taxon>Bacteria</taxon>
        <taxon>Pseudomonadati</taxon>
        <taxon>Pseudomonadota</taxon>
        <taxon>Alphaproteobacteria</taxon>
        <taxon>Rhodobacterales</taxon>
        <taxon>Roseobacteraceae</taxon>
        <taxon>Sulfitobacter</taxon>
    </lineage>
</organism>
<dbReference type="SMART" id="SM00387">
    <property type="entry name" value="HATPase_c"/>
    <property type="match status" value="1"/>
</dbReference>
<proteinExistence type="predicted"/>
<dbReference type="InterPro" id="IPR013655">
    <property type="entry name" value="PAS_fold_3"/>
</dbReference>
<dbReference type="InterPro" id="IPR003594">
    <property type="entry name" value="HATPase_dom"/>
</dbReference>
<evidence type="ECO:0000313" key="10">
    <source>
        <dbReference type="Proteomes" id="UP000635142"/>
    </source>
</evidence>
<name>A0A927D3L7_9RHOB</name>
<dbReference type="RefSeq" id="WP_191074706.1">
    <property type="nucleotide sequence ID" value="NZ_JACTAG010000001.1"/>
</dbReference>
<accession>A0A927D3L7</accession>
<dbReference type="Pfam" id="PF08447">
    <property type="entry name" value="PAS_3"/>
    <property type="match status" value="1"/>
</dbReference>
<dbReference type="NCBIfam" id="TIGR00229">
    <property type="entry name" value="sensory_box"/>
    <property type="match status" value="1"/>
</dbReference>
<evidence type="ECO:0000259" key="7">
    <source>
        <dbReference type="PROSITE" id="PS50112"/>
    </source>
</evidence>
<dbReference type="InterPro" id="IPR052162">
    <property type="entry name" value="Sensor_kinase/Photoreceptor"/>
</dbReference>
<keyword evidence="4" id="KW-0808">Transferase</keyword>
<dbReference type="EMBL" id="JACTAG010000001">
    <property type="protein sequence ID" value="MBD3663771.1"/>
    <property type="molecule type" value="Genomic_DNA"/>
</dbReference>
<comment type="catalytic activity">
    <reaction evidence="1">
        <text>ATP + protein L-histidine = ADP + protein N-phospho-L-histidine.</text>
        <dbReference type="EC" id="2.7.13.3"/>
    </reaction>
</comment>
<keyword evidence="3" id="KW-0597">Phosphoprotein</keyword>
<dbReference type="Pfam" id="PF02518">
    <property type="entry name" value="HATPase_c"/>
    <property type="match status" value="1"/>
</dbReference>
<evidence type="ECO:0000256" key="3">
    <source>
        <dbReference type="ARBA" id="ARBA00022553"/>
    </source>
</evidence>
<feature type="domain" description="PAS" evidence="7">
    <location>
        <begin position="24"/>
        <end position="83"/>
    </location>
</feature>
<dbReference type="PROSITE" id="PS50113">
    <property type="entry name" value="PAC"/>
    <property type="match status" value="1"/>
</dbReference>
<reference evidence="9" key="1">
    <citation type="submission" date="2020-08" db="EMBL/GenBank/DDBJ databases">
        <title>Sulfitobacter aestuariivivens sp. nov., isolated from a tidal flat.</title>
        <authorList>
            <person name="Park S."/>
            <person name="Yoon J.-H."/>
        </authorList>
    </citation>
    <scope>NUCLEOTIDE SEQUENCE</scope>
    <source>
        <strain evidence="9">TSTF-M16</strain>
    </source>
</reference>
<sequence length="424" mass="47251">MTDINQITNKTPTDATPEVNGFDQNKFLRQMINLTPGILYIFNHQSQSNEYANRSIAELLGYSQNTIREMGDALLGQVIHPDDVVPLSDHFTGLGKLPDGETSSFEYRAITRQGTTVWLRSYDAVFDRMPDGEVLRHIGVANDITLEKEASFALTQSNAELEQRVKDRTRELAALAGDLEDRVAARTRELVETNEELEQMTYIATHDLKMPISNICRLAEMLLETRDDLDEEAADLVDLMKRASDQALYKVDALVEVARARSDDAPNHEIIEFEQALCATRELLQNEIAAHNAEVVADFSAAPQVFYGLKEVESIFDNLVGNALKYRRTEVPPRVSLRSWIEAGRVHLCVSDNGTGLTLPEDEEKVFGLFRRAHKFPEGNGVALHTIRKRLLRSGGGIDLSSQLGKGTTFTATFPIGATDHAAH</sequence>
<evidence type="ECO:0000256" key="1">
    <source>
        <dbReference type="ARBA" id="ARBA00000085"/>
    </source>
</evidence>
<dbReference type="PANTHER" id="PTHR43304:SF1">
    <property type="entry name" value="PAC DOMAIN-CONTAINING PROTEIN"/>
    <property type="match status" value="1"/>
</dbReference>
<dbReference type="SMART" id="SM00091">
    <property type="entry name" value="PAS"/>
    <property type="match status" value="1"/>
</dbReference>
<dbReference type="InterPro" id="IPR003661">
    <property type="entry name" value="HisK_dim/P_dom"/>
</dbReference>
<comment type="caution">
    <text evidence="9">The sequence shown here is derived from an EMBL/GenBank/DDBJ whole genome shotgun (WGS) entry which is preliminary data.</text>
</comment>
<dbReference type="AlphaFoldDB" id="A0A927D3L7"/>
<dbReference type="InterPro" id="IPR004358">
    <property type="entry name" value="Sig_transdc_His_kin-like_C"/>
</dbReference>
<evidence type="ECO:0000313" key="9">
    <source>
        <dbReference type="EMBL" id="MBD3663771.1"/>
    </source>
</evidence>
<dbReference type="PROSITE" id="PS50112">
    <property type="entry name" value="PAS"/>
    <property type="match status" value="1"/>
</dbReference>
<dbReference type="InterPro" id="IPR036097">
    <property type="entry name" value="HisK_dim/P_sf"/>
</dbReference>
<dbReference type="InterPro" id="IPR005467">
    <property type="entry name" value="His_kinase_dom"/>
</dbReference>
<dbReference type="SUPFAM" id="SSF47384">
    <property type="entry name" value="Homodimeric domain of signal transducing histidine kinase"/>
    <property type="match status" value="1"/>
</dbReference>
<gene>
    <name evidence="9" type="ORF">H9Q16_07545</name>
</gene>
<dbReference type="InterPro" id="IPR000014">
    <property type="entry name" value="PAS"/>
</dbReference>
<dbReference type="SMART" id="SM00086">
    <property type="entry name" value="PAC"/>
    <property type="match status" value="1"/>
</dbReference>
<dbReference type="PRINTS" id="PR00344">
    <property type="entry name" value="BCTRLSENSOR"/>
</dbReference>
<dbReference type="GO" id="GO:0000155">
    <property type="term" value="F:phosphorelay sensor kinase activity"/>
    <property type="evidence" value="ECO:0007669"/>
    <property type="project" value="InterPro"/>
</dbReference>
<evidence type="ECO:0000259" key="8">
    <source>
        <dbReference type="PROSITE" id="PS50113"/>
    </source>
</evidence>
<dbReference type="Gene3D" id="1.10.287.130">
    <property type="match status" value="1"/>
</dbReference>
<evidence type="ECO:0000256" key="2">
    <source>
        <dbReference type="ARBA" id="ARBA00012438"/>
    </source>
</evidence>
<evidence type="ECO:0000256" key="5">
    <source>
        <dbReference type="ARBA" id="ARBA00022777"/>
    </source>
</evidence>
<dbReference type="Gene3D" id="3.30.565.10">
    <property type="entry name" value="Histidine kinase-like ATPase, C-terminal domain"/>
    <property type="match status" value="1"/>
</dbReference>
<dbReference type="EC" id="2.7.13.3" evidence="2"/>
<dbReference type="Gene3D" id="3.30.450.20">
    <property type="entry name" value="PAS domain"/>
    <property type="match status" value="1"/>
</dbReference>
<evidence type="ECO:0000256" key="4">
    <source>
        <dbReference type="ARBA" id="ARBA00022679"/>
    </source>
</evidence>
<dbReference type="CDD" id="cd00082">
    <property type="entry name" value="HisKA"/>
    <property type="match status" value="1"/>
</dbReference>
<dbReference type="InterPro" id="IPR001610">
    <property type="entry name" value="PAC"/>
</dbReference>
<feature type="domain" description="PAC" evidence="8">
    <location>
        <begin position="103"/>
        <end position="156"/>
    </location>
</feature>